<dbReference type="Pfam" id="PF12838">
    <property type="entry name" value="Fer4_7"/>
    <property type="match status" value="1"/>
</dbReference>
<dbReference type="RefSeq" id="WP_377786582.1">
    <property type="nucleotide sequence ID" value="NZ_JBHUOC010000001.1"/>
</dbReference>
<evidence type="ECO:0000256" key="3">
    <source>
        <dbReference type="ARBA" id="ARBA00022723"/>
    </source>
</evidence>
<evidence type="ECO:0000259" key="9">
    <source>
        <dbReference type="PROSITE" id="PS51379"/>
    </source>
</evidence>
<dbReference type="Pfam" id="PF12801">
    <property type="entry name" value="Fer4_5"/>
    <property type="match status" value="2"/>
</dbReference>
<dbReference type="InterPro" id="IPR017900">
    <property type="entry name" value="4Fe4S_Fe_S_CS"/>
</dbReference>
<accession>A0ABT8D8Z5</accession>
<reference evidence="11" key="1">
    <citation type="journal article" date="2019" name="Int. J. Syst. Evol. Microbiol.">
        <title>The Global Catalogue of Microorganisms (GCM) 10K type strain sequencing project: providing services to taxonomists for standard genome sequencing and annotation.</title>
        <authorList>
            <consortium name="The Broad Institute Genomics Platform"/>
            <consortium name="The Broad Institute Genome Sequencing Center for Infectious Disease"/>
            <person name="Wu L."/>
            <person name="Ma J."/>
        </authorList>
    </citation>
    <scope>NUCLEOTIDE SEQUENCE [LARGE SCALE GENOMIC DNA]</scope>
    <source>
        <strain evidence="11">CECT 8482</strain>
    </source>
</reference>
<dbReference type="NCBIfam" id="NF007013">
    <property type="entry name" value="PRK09477.1"/>
    <property type="match status" value="1"/>
</dbReference>
<keyword evidence="7" id="KW-0411">Iron-sulfur</keyword>
<name>A0ABT8D8Z5_9RHOB</name>
<keyword evidence="2" id="KW-0004">4Fe-4S</keyword>
<evidence type="ECO:0000313" key="11">
    <source>
        <dbReference type="Proteomes" id="UP001243846"/>
    </source>
</evidence>
<keyword evidence="3" id="KW-0479">Metal-binding</keyword>
<dbReference type="InterPro" id="IPR017896">
    <property type="entry name" value="4Fe4S_Fe-S-bd"/>
</dbReference>
<dbReference type="Proteomes" id="UP001243846">
    <property type="component" value="Unassembled WGS sequence"/>
</dbReference>
<dbReference type="SUPFAM" id="SSF54862">
    <property type="entry name" value="4Fe-4S ferredoxins"/>
    <property type="match status" value="1"/>
</dbReference>
<evidence type="ECO:0000256" key="4">
    <source>
        <dbReference type="ARBA" id="ARBA00022737"/>
    </source>
</evidence>
<gene>
    <name evidence="10" type="primary">napH</name>
    <name evidence="10" type="ORF">QWZ10_16605</name>
</gene>
<evidence type="ECO:0000313" key="10">
    <source>
        <dbReference type="EMBL" id="MDN3712964.1"/>
    </source>
</evidence>
<organism evidence="10 11">
    <name type="scientific">Paracoccus cavernae</name>
    <dbReference type="NCBI Taxonomy" id="1571207"/>
    <lineage>
        <taxon>Bacteria</taxon>
        <taxon>Pseudomonadati</taxon>
        <taxon>Pseudomonadota</taxon>
        <taxon>Alphaproteobacteria</taxon>
        <taxon>Rhodobacterales</taxon>
        <taxon>Paracoccaceae</taxon>
        <taxon>Paracoccus</taxon>
    </lineage>
</organism>
<keyword evidence="11" id="KW-1185">Reference proteome</keyword>
<evidence type="ECO:0000256" key="7">
    <source>
        <dbReference type="ARBA" id="ARBA00023014"/>
    </source>
</evidence>
<proteinExistence type="predicted"/>
<keyword evidence="4" id="KW-0677">Repeat</keyword>
<feature type="transmembrane region" description="Helical" evidence="8">
    <location>
        <begin position="57"/>
        <end position="75"/>
    </location>
</feature>
<evidence type="ECO:0000256" key="5">
    <source>
        <dbReference type="ARBA" id="ARBA00022982"/>
    </source>
</evidence>
<dbReference type="Gene3D" id="3.30.70.20">
    <property type="match status" value="1"/>
</dbReference>
<keyword evidence="6" id="KW-0408">Iron</keyword>
<keyword evidence="8" id="KW-1133">Transmembrane helix</keyword>
<keyword evidence="8" id="KW-0812">Transmembrane</keyword>
<sequence>MPAVIGAALVAGFYLLVGGRAYCGWVCPVNVVTDAAFWLREKLGLTRDRKLDKRTRIYILIGTLIASVLTGTIAWEFVNPVSMLQRAFITGIGVGWVVILLVFFLDLFVSRRAWCSHLCPVGAFYGVIGRASLVRVSARHREACTDCGACFNICPEPHVIVPALKGKDSPLILHGDCQNCGGCIDSCPVDVFAMTTRLRP</sequence>
<dbReference type="InterPro" id="IPR051684">
    <property type="entry name" value="Electron_Trans/Redox"/>
</dbReference>
<comment type="caution">
    <text evidence="10">The sequence shown here is derived from an EMBL/GenBank/DDBJ whole genome shotgun (WGS) entry which is preliminary data.</text>
</comment>
<dbReference type="PROSITE" id="PS51379">
    <property type="entry name" value="4FE4S_FER_2"/>
    <property type="match status" value="2"/>
</dbReference>
<evidence type="ECO:0000256" key="2">
    <source>
        <dbReference type="ARBA" id="ARBA00022485"/>
    </source>
</evidence>
<feature type="domain" description="4Fe-4S ferredoxin-type" evidence="9">
    <location>
        <begin position="168"/>
        <end position="197"/>
    </location>
</feature>
<evidence type="ECO:0000256" key="1">
    <source>
        <dbReference type="ARBA" id="ARBA00022448"/>
    </source>
</evidence>
<keyword evidence="1" id="KW-0813">Transport</keyword>
<evidence type="ECO:0000256" key="8">
    <source>
        <dbReference type="SAM" id="Phobius"/>
    </source>
</evidence>
<dbReference type="EMBL" id="JAUFRC010000001">
    <property type="protein sequence ID" value="MDN3712964.1"/>
    <property type="molecule type" value="Genomic_DNA"/>
</dbReference>
<dbReference type="PROSITE" id="PS00198">
    <property type="entry name" value="4FE4S_FER_1"/>
    <property type="match status" value="2"/>
</dbReference>
<keyword evidence="5" id="KW-0249">Electron transport</keyword>
<dbReference type="PANTHER" id="PTHR30176:SF3">
    <property type="entry name" value="FERREDOXIN-TYPE PROTEIN NAPH"/>
    <property type="match status" value="1"/>
</dbReference>
<feature type="transmembrane region" description="Helical" evidence="8">
    <location>
        <begin position="87"/>
        <end position="109"/>
    </location>
</feature>
<dbReference type="PANTHER" id="PTHR30176">
    <property type="entry name" value="FERREDOXIN-TYPE PROTEIN NAPH"/>
    <property type="match status" value="1"/>
</dbReference>
<protein>
    <submittedName>
        <fullName evidence="10">Quinol dehydrogenase ferredoxin subunit NapH</fullName>
    </submittedName>
</protein>
<keyword evidence="8" id="KW-0472">Membrane</keyword>
<feature type="domain" description="4Fe-4S ferredoxin-type" evidence="9">
    <location>
        <begin position="134"/>
        <end position="165"/>
    </location>
</feature>
<dbReference type="NCBIfam" id="TIGR02163">
    <property type="entry name" value="napH"/>
    <property type="match status" value="1"/>
</dbReference>
<evidence type="ECO:0000256" key="6">
    <source>
        <dbReference type="ARBA" id="ARBA00023004"/>
    </source>
</evidence>
<dbReference type="InterPro" id="IPR011886">
    <property type="entry name" value="NapH_MauN"/>
</dbReference>